<dbReference type="GO" id="GO:0003700">
    <property type="term" value="F:DNA-binding transcription factor activity"/>
    <property type="evidence" value="ECO:0007669"/>
    <property type="project" value="InterPro"/>
</dbReference>
<evidence type="ECO:0000313" key="7">
    <source>
        <dbReference type="EMBL" id="KAK4245664.1"/>
    </source>
</evidence>
<dbReference type="AlphaFoldDB" id="A0AAN7CP35"/>
<protein>
    <recommendedName>
        <fullName evidence="6">BZIP domain-containing protein</fullName>
    </recommendedName>
</protein>
<proteinExistence type="predicted"/>
<dbReference type="Gene3D" id="1.20.5.170">
    <property type="match status" value="1"/>
</dbReference>
<dbReference type="PANTHER" id="PTHR19304">
    <property type="entry name" value="CYCLIC-AMP RESPONSE ELEMENT BINDING PROTEIN"/>
    <property type="match status" value="1"/>
</dbReference>
<dbReference type="GO" id="GO:0005634">
    <property type="term" value="C:nucleus"/>
    <property type="evidence" value="ECO:0007669"/>
    <property type="project" value="UniProtKB-SubCell"/>
</dbReference>
<feature type="compositionally biased region" description="Low complexity" evidence="5">
    <location>
        <begin position="366"/>
        <end position="379"/>
    </location>
</feature>
<feature type="compositionally biased region" description="Polar residues" evidence="5">
    <location>
        <begin position="313"/>
        <end position="322"/>
    </location>
</feature>
<feature type="compositionally biased region" description="Low complexity" evidence="5">
    <location>
        <begin position="335"/>
        <end position="359"/>
    </location>
</feature>
<accession>A0AAN7CP35</accession>
<feature type="compositionally biased region" description="Basic and acidic residues" evidence="5">
    <location>
        <begin position="187"/>
        <end position="205"/>
    </location>
</feature>
<feature type="region of interest" description="Disordered" evidence="5">
    <location>
        <begin position="486"/>
        <end position="534"/>
    </location>
</feature>
<feature type="region of interest" description="Disordered" evidence="5">
    <location>
        <begin position="1"/>
        <end position="29"/>
    </location>
</feature>
<evidence type="ECO:0000256" key="1">
    <source>
        <dbReference type="ARBA" id="ARBA00004123"/>
    </source>
</evidence>
<dbReference type="InterPro" id="IPR046347">
    <property type="entry name" value="bZIP_sf"/>
</dbReference>
<evidence type="ECO:0000313" key="8">
    <source>
        <dbReference type="Proteomes" id="UP001303647"/>
    </source>
</evidence>
<evidence type="ECO:0000256" key="3">
    <source>
        <dbReference type="ARBA" id="ARBA00023163"/>
    </source>
</evidence>
<dbReference type="InterPro" id="IPR051027">
    <property type="entry name" value="bZIP_transcription_factors"/>
</dbReference>
<feature type="region of interest" description="Disordered" evidence="5">
    <location>
        <begin position="181"/>
        <end position="225"/>
    </location>
</feature>
<feature type="compositionally biased region" description="Low complexity" evidence="5">
    <location>
        <begin position="302"/>
        <end position="312"/>
    </location>
</feature>
<keyword evidence="8" id="KW-1185">Reference proteome</keyword>
<feature type="compositionally biased region" description="Polar residues" evidence="5">
    <location>
        <begin position="269"/>
        <end position="278"/>
    </location>
</feature>
<reference evidence="7" key="2">
    <citation type="submission" date="2023-05" db="EMBL/GenBank/DDBJ databases">
        <authorList>
            <consortium name="Lawrence Berkeley National Laboratory"/>
            <person name="Steindorff A."/>
            <person name="Hensen N."/>
            <person name="Bonometti L."/>
            <person name="Westerberg I."/>
            <person name="Brannstrom I.O."/>
            <person name="Guillou S."/>
            <person name="Cros-Aarteil S."/>
            <person name="Calhoun S."/>
            <person name="Haridas S."/>
            <person name="Kuo A."/>
            <person name="Mondo S."/>
            <person name="Pangilinan J."/>
            <person name="Riley R."/>
            <person name="Labutti K."/>
            <person name="Andreopoulos B."/>
            <person name="Lipzen A."/>
            <person name="Chen C."/>
            <person name="Yanf M."/>
            <person name="Daum C."/>
            <person name="Ng V."/>
            <person name="Clum A."/>
            <person name="Ohm R."/>
            <person name="Martin F."/>
            <person name="Silar P."/>
            <person name="Natvig D."/>
            <person name="Lalanne C."/>
            <person name="Gautier V."/>
            <person name="Ament-Velasquez S.L."/>
            <person name="Kruys A."/>
            <person name="Hutchinson M.I."/>
            <person name="Powell A.J."/>
            <person name="Barry K."/>
            <person name="Miller A.N."/>
            <person name="Grigoriev I.V."/>
            <person name="Debuchy R."/>
            <person name="Gladieux P."/>
            <person name="Thoren M.H."/>
            <person name="Johannesson H."/>
        </authorList>
    </citation>
    <scope>NUCLEOTIDE SEQUENCE</scope>
    <source>
        <strain evidence="7">CBS 359.72</strain>
    </source>
</reference>
<comment type="caution">
    <text evidence="7">The sequence shown here is derived from an EMBL/GenBank/DDBJ whole genome shotgun (WGS) entry which is preliminary data.</text>
</comment>
<keyword evidence="4" id="KW-0539">Nucleus</keyword>
<feature type="region of interest" description="Disordered" evidence="5">
    <location>
        <begin position="267"/>
        <end position="399"/>
    </location>
</feature>
<dbReference type="EMBL" id="MU857694">
    <property type="protein sequence ID" value="KAK4245664.1"/>
    <property type="molecule type" value="Genomic_DNA"/>
</dbReference>
<dbReference type="SUPFAM" id="SSF57959">
    <property type="entry name" value="Leucine zipper domain"/>
    <property type="match status" value="1"/>
</dbReference>
<dbReference type="InterPro" id="IPR004827">
    <property type="entry name" value="bZIP"/>
</dbReference>
<gene>
    <name evidence="7" type="ORF">C7999DRAFT_33951</name>
</gene>
<comment type="subcellular location">
    <subcellularLocation>
        <location evidence="1">Nucleus</location>
    </subcellularLocation>
</comment>
<feature type="domain" description="BZIP" evidence="6">
    <location>
        <begin position="399"/>
        <end position="412"/>
    </location>
</feature>
<keyword evidence="2" id="KW-0805">Transcription regulation</keyword>
<evidence type="ECO:0000256" key="4">
    <source>
        <dbReference type="ARBA" id="ARBA00023242"/>
    </source>
</evidence>
<dbReference type="PROSITE" id="PS00036">
    <property type="entry name" value="BZIP_BASIC"/>
    <property type="match status" value="1"/>
</dbReference>
<evidence type="ECO:0000259" key="6">
    <source>
        <dbReference type="PROSITE" id="PS00036"/>
    </source>
</evidence>
<dbReference type="SMART" id="SM00338">
    <property type="entry name" value="BRLZ"/>
    <property type="match status" value="1"/>
</dbReference>
<evidence type="ECO:0000256" key="5">
    <source>
        <dbReference type="SAM" id="MobiDB-lite"/>
    </source>
</evidence>
<keyword evidence="3" id="KW-0804">Transcription</keyword>
<name>A0AAN7CP35_9PEZI</name>
<sequence>MEHHPMMHPTTYPNRGMEPDSFGSVGHLHHLSSENSMPLVGWGLDGDSPRESMGQYQQASMPAGWPKQLQTPAGTSSTVEATIPALQHYVPRLTADWCQHSAFDDGSFGDWSQTESVPWDPGAVVSGANGQATVGGTALVLNNGGSVPPTPLESEPASGLFSAEWQSDELGHQREYQLQLTTDYGAEDGKKRRGWRDTEADDTPRSRKRTRPSIQTQNLDSAEFPRYTPHHALLARSSISSASHTTSAPNSAITLSFDAADKYHFSGAGSDTTNTPQSPHDDGLVSPKGGRSPRRNLIRRVSSTTTTSSTTSPMSPNPQANTHHYYHHPSPSPCSPTGTILSTTTTTPTTTTVTPANPTANHLAAQQQQQQQQPTTTTTRGTNNGNGVAGSQRKKPTIRARNRAAASRYRAKTQAASAQLEADEREASALHQTLLARASQLREEVFALKNELLRHADCDCPIIRGYLAHAAERACVGLGLGMGGSGGGGAAGGPPPTPGSAGGAAGGSVTTPGSVPLSAVPSPGTGFHGGRESG</sequence>
<organism evidence="7 8">
    <name type="scientific">Corynascus novoguineensis</name>
    <dbReference type="NCBI Taxonomy" id="1126955"/>
    <lineage>
        <taxon>Eukaryota</taxon>
        <taxon>Fungi</taxon>
        <taxon>Dikarya</taxon>
        <taxon>Ascomycota</taxon>
        <taxon>Pezizomycotina</taxon>
        <taxon>Sordariomycetes</taxon>
        <taxon>Sordariomycetidae</taxon>
        <taxon>Sordariales</taxon>
        <taxon>Chaetomiaceae</taxon>
        <taxon>Corynascus</taxon>
    </lineage>
</organism>
<feature type="region of interest" description="Disordered" evidence="5">
    <location>
        <begin position="140"/>
        <end position="160"/>
    </location>
</feature>
<dbReference type="Proteomes" id="UP001303647">
    <property type="component" value="Unassembled WGS sequence"/>
</dbReference>
<reference evidence="7" key="1">
    <citation type="journal article" date="2023" name="Mol. Phylogenet. Evol.">
        <title>Genome-scale phylogeny and comparative genomics of the fungal order Sordariales.</title>
        <authorList>
            <person name="Hensen N."/>
            <person name="Bonometti L."/>
            <person name="Westerberg I."/>
            <person name="Brannstrom I.O."/>
            <person name="Guillou S."/>
            <person name="Cros-Aarteil S."/>
            <person name="Calhoun S."/>
            <person name="Haridas S."/>
            <person name="Kuo A."/>
            <person name="Mondo S."/>
            <person name="Pangilinan J."/>
            <person name="Riley R."/>
            <person name="LaButti K."/>
            <person name="Andreopoulos B."/>
            <person name="Lipzen A."/>
            <person name="Chen C."/>
            <person name="Yan M."/>
            <person name="Daum C."/>
            <person name="Ng V."/>
            <person name="Clum A."/>
            <person name="Steindorff A."/>
            <person name="Ohm R.A."/>
            <person name="Martin F."/>
            <person name="Silar P."/>
            <person name="Natvig D.O."/>
            <person name="Lalanne C."/>
            <person name="Gautier V."/>
            <person name="Ament-Velasquez S.L."/>
            <person name="Kruys A."/>
            <person name="Hutchinson M.I."/>
            <person name="Powell A.J."/>
            <person name="Barry K."/>
            <person name="Miller A.N."/>
            <person name="Grigoriev I.V."/>
            <person name="Debuchy R."/>
            <person name="Gladieux P."/>
            <person name="Hiltunen Thoren M."/>
            <person name="Johannesson H."/>
        </authorList>
    </citation>
    <scope>NUCLEOTIDE SEQUENCE</scope>
    <source>
        <strain evidence="7">CBS 359.72</strain>
    </source>
</reference>
<evidence type="ECO:0000256" key="2">
    <source>
        <dbReference type="ARBA" id="ARBA00023015"/>
    </source>
</evidence>
<feature type="region of interest" description="Disordered" evidence="5">
    <location>
        <begin position="51"/>
        <end position="73"/>
    </location>
</feature>